<evidence type="ECO:0000256" key="1">
    <source>
        <dbReference type="SAM" id="MobiDB-lite"/>
    </source>
</evidence>
<feature type="region of interest" description="Disordered" evidence="1">
    <location>
        <begin position="682"/>
        <end position="709"/>
    </location>
</feature>
<proteinExistence type="predicted"/>
<evidence type="ECO:0000313" key="3">
    <source>
        <dbReference type="Proteomes" id="UP001050691"/>
    </source>
</evidence>
<dbReference type="InterPro" id="IPR018247">
    <property type="entry name" value="EF_Hand_1_Ca_BS"/>
</dbReference>
<organism evidence="2 3">
    <name type="scientific">Clathrus columnatus</name>
    <dbReference type="NCBI Taxonomy" id="1419009"/>
    <lineage>
        <taxon>Eukaryota</taxon>
        <taxon>Fungi</taxon>
        <taxon>Dikarya</taxon>
        <taxon>Basidiomycota</taxon>
        <taxon>Agaricomycotina</taxon>
        <taxon>Agaricomycetes</taxon>
        <taxon>Phallomycetidae</taxon>
        <taxon>Phallales</taxon>
        <taxon>Clathraceae</taxon>
        <taxon>Clathrus</taxon>
    </lineage>
</organism>
<gene>
    <name evidence="2" type="ORF">Clacol_000369</name>
</gene>
<reference evidence="2" key="1">
    <citation type="submission" date="2021-10" db="EMBL/GenBank/DDBJ databases">
        <title>De novo Genome Assembly of Clathrus columnatus (Basidiomycota, Fungi) Using Illumina and Nanopore Sequence Data.</title>
        <authorList>
            <person name="Ogiso-Tanaka E."/>
            <person name="Itagaki H."/>
            <person name="Hosoya T."/>
            <person name="Hosaka K."/>
        </authorList>
    </citation>
    <scope>NUCLEOTIDE SEQUENCE</scope>
    <source>
        <strain evidence="2">MO-923</strain>
    </source>
</reference>
<dbReference type="EMBL" id="BPWL01000001">
    <property type="protein sequence ID" value="GJJ06180.1"/>
    <property type="molecule type" value="Genomic_DNA"/>
</dbReference>
<name>A0AAV4ZX16_9AGAM</name>
<sequence length="968" mass="111193">MSSRKSIGSVASHLNDAEAALLSVKTKLPAAHDSRAQRLFLKKKNPDDKTQSDSAGLIKEGAKELFSAVKSQLGNFIQSSDVLITILDEVGDLHPWIKVAVFPFKAALTLELKRKDNDKKVLALFIQMNEMMEVLRLLEPIKPQELGKEGGVLGDRMKDKLEAVAKGIQDCSHVTHEYYKMKFIPKLLKSYKWEDKFSELASTFVKFGNDLKGLIEIYTGTGVQAIHRGMGQIDAKIDVLMKLVFENFVSPEEQELSEFVKQKGGSQKFVSDEKLLSELVDKRAAQVKRSRRGGGAAPQASMGQDRYKNISELQVEVKETLERTFEKSRGFFDEKFKEQENQIKELKVVIEREGDRIIEHIHAGAHENILDKGWKGSAKARHVILAIHDFYIYQLQQSVPQEQPPSAIERHSQQRKNTMDNRDMIQKMSQILPEVPGLRPEDQWAIDYITGFRLRSLIEALDPDCSGFININEINDFTSSRPAKWRQYCYKIRAVLSEIDESYQSLLPGNTQEFSYFLHGSPMQFVDRLVAGVYTFSRDGSVADEYQHPSFEEYTKQNEQRLKKRLETFSYLIDERSTLSLLTGVGRLEEVGHSHSPVGYAYTDLENLAYISPCIPYTQANTSDRKRRKRRYFISNAAIGVFKFRNIPVDDELRRYAYGMYYYIYTDEGLNDDPSSYFNLPDSHFDPPVEVDEEEHNRGKPRLQNPNSYEDSLDKLDITPYEELATRSGITLTGQWNGFYYYVNRTDGRITDGVMSFNMNVVNEDGSFFGDGVDPLAKFTIKGKLGNLRLIFLKEYQQEFMGGQRPTWLYQGIIDNDHENMNGLWSGPPDDFDVMSAVPADPHIDDPSEFHGTFVLSKKPVELIRFRPTELAFSQNKALALWKFARDAILYKVSNGTLRWSILAARRDARHRFIELYRKYKNFIPYIDLPPNPEYEEFRDIQSTMIPADIQFYKNLADATNERVVYHT</sequence>
<evidence type="ECO:0000313" key="2">
    <source>
        <dbReference type="EMBL" id="GJJ06180.1"/>
    </source>
</evidence>
<evidence type="ECO:0008006" key="4">
    <source>
        <dbReference type="Google" id="ProtNLM"/>
    </source>
</evidence>
<comment type="caution">
    <text evidence="2">The sequence shown here is derived from an EMBL/GenBank/DDBJ whole genome shotgun (WGS) entry which is preliminary data.</text>
</comment>
<keyword evidence="3" id="KW-1185">Reference proteome</keyword>
<protein>
    <recommendedName>
        <fullName evidence="4">EF-hand domain-containing protein</fullName>
    </recommendedName>
</protein>
<dbReference type="AlphaFoldDB" id="A0AAV4ZX16"/>
<dbReference type="Proteomes" id="UP001050691">
    <property type="component" value="Unassembled WGS sequence"/>
</dbReference>
<accession>A0AAV4ZX16</accession>
<dbReference type="PROSITE" id="PS00018">
    <property type="entry name" value="EF_HAND_1"/>
    <property type="match status" value="1"/>
</dbReference>